<evidence type="ECO:0000256" key="6">
    <source>
        <dbReference type="ARBA" id="ARBA00023027"/>
    </source>
</evidence>
<keyword evidence="5 7" id="KW-0067">ATP-binding</keyword>
<feature type="active site" description="For glutaminase activity" evidence="7">
    <location>
        <position position="112"/>
    </location>
</feature>
<comment type="caution">
    <text evidence="7">Lacks conserved residue(s) required for the propagation of feature annotation.</text>
</comment>
<dbReference type="EMBL" id="CWGJ01000005">
    <property type="protein sequence ID" value="CRX37658.1"/>
    <property type="molecule type" value="Genomic_DNA"/>
</dbReference>
<dbReference type="InterPro" id="IPR003010">
    <property type="entry name" value="C-N_Hydrolase"/>
</dbReference>
<keyword evidence="6 7" id="KW-0520">NAD</keyword>
<feature type="binding site" evidence="7">
    <location>
        <position position="191"/>
    </location>
    <ligand>
        <name>L-glutamine</name>
        <dbReference type="ChEBI" id="CHEBI:58359"/>
    </ligand>
</feature>
<reference evidence="12" key="1">
    <citation type="submission" date="2015-06" db="EMBL/GenBank/DDBJ databases">
        <authorList>
            <person name="Bertelli C."/>
        </authorList>
    </citation>
    <scope>NUCLEOTIDE SEQUENCE [LARGE SCALE GENOMIC DNA]</scope>
    <source>
        <strain evidence="12">CRIB-30</strain>
    </source>
</reference>
<dbReference type="PIRSF" id="PIRSF006630">
    <property type="entry name" value="NADS_GAT"/>
    <property type="match status" value="1"/>
</dbReference>
<comment type="pathway">
    <text evidence="1 7 8">Cofactor biosynthesis; NAD(+) biosynthesis; NAD(+) from deamido-NAD(+) (L-Gln route): step 1/1.</text>
</comment>
<dbReference type="NCBIfam" id="TIGR00552">
    <property type="entry name" value="nadE"/>
    <property type="match status" value="1"/>
</dbReference>
<dbReference type="SUPFAM" id="SSF56317">
    <property type="entry name" value="Carbon-nitrogen hydrolase"/>
    <property type="match status" value="1"/>
</dbReference>
<feature type="binding site" evidence="7">
    <location>
        <begin position="293"/>
        <end position="300"/>
    </location>
    <ligand>
        <name>ATP</name>
        <dbReference type="ChEBI" id="CHEBI:30616"/>
    </ligand>
</feature>
<evidence type="ECO:0000256" key="1">
    <source>
        <dbReference type="ARBA" id="ARBA00005188"/>
    </source>
</evidence>
<comment type="similarity">
    <text evidence="9">Belongs to the NAD synthetase family.</text>
</comment>
<dbReference type="SUPFAM" id="SSF52402">
    <property type="entry name" value="Adenine nucleotide alpha hydrolases-like"/>
    <property type="match status" value="1"/>
</dbReference>
<accession>A0A0H5DP34</accession>
<evidence type="ECO:0000313" key="11">
    <source>
        <dbReference type="EMBL" id="CRX37658.1"/>
    </source>
</evidence>
<feature type="binding site" evidence="7">
    <location>
        <position position="405"/>
    </location>
    <ligand>
        <name>deamido-NAD(+)</name>
        <dbReference type="ChEBI" id="CHEBI:58437"/>
        <note>ligand shared between two neighboring subunits</note>
    </ligand>
</feature>
<evidence type="ECO:0000256" key="9">
    <source>
        <dbReference type="RuleBase" id="RU003811"/>
    </source>
</evidence>
<dbReference type="OrthoDB" id="9803818at2"/>
<comment type="function">
    <text evidence="7">Catalyzes the ATP-dependent amidation of deamido-NAD to form NAD. Uses L-glutamine as a nitrogen source.</text>
</comment>
<dbReference type="NCBIfam" id="NF010588">
    <property type="entry name" value="PRK13981.1"/>
    <property type="match status" value="1"/>
</dbReference>
<dbReference type="InterPro" id="IPR036526">
    <property type="entry name" value="C-N_Hydrolase_sf"/>
</dbReference>
<dbReference type="CDD" id="cd07570">
    <property type="entry name" value="GAT_Gln-NAD-synth"/>
    <property type="match status" value="1"/>
</dbReference>
<proteinExistence type="inferred from homology"/>
<keyword evidence="12" id="KW-1185">Reference proteome</keyword>
<dbReference type="AlphaFoldDB" id="A0A0H5DP34"/>
<dbReference type="FunFam" id="3.40.50.620:FF:000106">
    <property type="entry name" value="Glutamine-dependent NAD(+) synthetase"/>
    <property type="match status" value="1"/>
</dbReference>
<dbReference type="Pfam" id="PF02540">
    <property type="entry name" value="NAD_synthase"/>
    <property type="match status" value="1"/>
</dbReference>
<evidence type="ECO:0000313" key="12">
    <source>
        <dbReference type="Proteomes" id="UP000220251"/>
    </source>
</evidence>
<dbReference type="InterPro" id="IPR022310">
    <property type="entry name" value="NAD/GMP_synthase"/>
</dbReference>
<feature type="binding site" evidence="7">
    <location>
        <position position="118"/>
    </location>
    <ligand>
        <name>L-glutamine</name>
        <dbReference type="ChEBI" id="CHEBI:58359"/>
    </ligand>
</feature>
<feature type="active site" description="Nucleophile; for glutaminase activity" evidence="7">
    <location>
        <position position="148"/>
    </location>
</feature>
<dbReference type="Gene3D" id="3.60.110.10">
    <property type="entry name" value="Carbon-nitrogen hydrolase"/>
    <property type="match status" value="1"/>
</dbReference>
<feature type="binding site" evidence="7">
    <location>
        <position position="185"/>
    </location>
    <ligand>
        <name>L-glutamine</name>
        <dbReference type="ChEBI" id="CHEBI:58359"/>
    </ligand>
</feature>
<feature type="active site" description="Proton acceptor; for glutaminase activity" evidence="7">
    <location>
        <position position="41"/>
    </location>
</feature>
<dbReference type="Proteomes" id="UP000220251">
    <property type="component" value="Unassembled WGS sequence"/>
</dbReference>
<dbReference type="PANTHER" id="PTHR23090">
    <property type="entry name" value="NH 3 /GLUTAMINE-DEPENDENT NAD + SYNTHETASE"/>
    <property type="match status" value="1"/>
</dbReference>
<evidence type="ECO:0000256" key="2">
    <source>
        <dbReference type="ARBA" id="ARBA00007145"/>
    </source>
</evidence>
<dbReference type="GO" id="GO:0005737">
    <property type="term" value="C:cytoplasm"/>
    <property type="evidence" value="ECO:0007669"/>
    <property type="project" value="InterPro"/>
</dbReference>
<dbReference type="RefSeq" id="WP_098037518.1">
    <property type="nucleotide sequence ID" value="NZ_CWGJ01000005.1"/>
</dbReference>
<dbReference type="Pfam" id="PF00795">
    <property type="entry name" value="CN_hydrolase"/>
    <property type="match status" value="1"/>
</dbReference>
<dbReference type="InterPro" id="IPR014729">
    <property type="entry name" value="Rossmann-like_a/b/a_fold"/>
</dbReference>
<dbReference type="Gene3D" id="3.40.50.620">
    <property type="entry name" value="HUPs"/>
    <property type="match status" value="1"/>
</dbReference>
<name>A0A0H5DP34_9BACT</name>
<sequence length="544" mass="60292">MRILIAQINPVVGNLKENKRKILEGIHAARENGCSLAVFPELALTGYPPEDILLLPQFIDEVKKELKEIAGATQGIAAIVGLPRANAKPFGKPLLNSAAVLFEGKILGFQDKTLLPSYDVFDEMRYFDRAEERRVFLLFGKKIAITICEDIWQHAALSKDVSYPLDPVAEYANQNIDLLINLSASPFSQMKAERRIHVVQKAAKTLKVPALLCNQVGGQDSLIFDGYSVVCDAGGRLVRLGNGFQEDYMVWDSEVKADELVAAFDKTEETYKALILGLKDYFGKQGFKKAVIGLSGGIDSALVACIAVEALGKENVLGVSMPSRYSSEGSVKDAVDLAEALGIELRHVPIEEPFQSFLDILSPEFKGKEPDVTEENIQARVRGVILMALSNKLGHIVLSTGNKSELAMGYSTLYGDLCGGLSVINDLTKRQVYQISRWINRERDIIPVSSLEKAPSAELRPNQKDSDSLPDYEIIDTVLEAYVHDHQSPDLIAKNHGYPKELVCDLIRRIHRSEYKRRQSPPGLRVTDRAFSIGRRFPIVQGWV</sequence>
<dbReference type="InterPro" id="IPR003694">
    <property type="entry name" value="NAD_synthase"/>
</dbReference>
<feature type="binding site" evidence="7">
    <location>
        <position position="400"/>
    </location>
    <ligand>
        <name>ATP</name>
        <dbReference type="ChEBI" id="CHEBI:30616"/>
    </ligand>
</feature>
<evidence type="ECO:0000256" key="3">
    <source>
        <dbReference type="ARBA" id="ARBA00022598"/>
    </source>
</evidence>
<dbReference type="GO" id="GO:0005524">
    <property type="term" value="F:ATP binding"/>
    <property type="evidence" value="ECO:0007669"/>
    <property type="project" value="UniProtKB-UniRule"/>
</dbReference>
<dbReference type="PANTHER" id="PTHR23090:SF9">
    <property type="entry name" value="GLUTAMINE-DEPENDENT NAD(+) SYNTHETASE"/>
    <property type="match status" value="1"/>
</dbReference>
<evidence type="ECO:0000256" key="5">
    <source>
        <dbReference type="ARBA" id="ARBA00022840"/>
    </source>
</evidence>
<dbReference type="InterPro" id="IPR014445">
    <property type="entry name" value="Gln-dep_NAD_synthase"/>
</dbReference>
<protein>
    <recommendedName>
        <fullName evidence="7 8">Glutamine-dependent NAD(+) synthetase</fullName>
        <ecNumber evidence="7 8">6.3.5.1</ecNumber>
    </recommendedName>
    <alternativeName>
        <fullName evidence="7 8">NAD(+) synthase [glutamine-hydrolyzing]</fullName>
    </alternativeName>
</protein>
<dbReference type="GO" id="GO:0008795">
    <property type="term" value="F:NAD+ synthase activity"/>
    <property type="evidence" value="ECO:0007669"/>
    <property type="project" value="UniProtKB-UniRule"/>
</dbReference>
<dbReference type="GO" id="GO:0003952">
    <property type="term" value="F:NAD+ synthase (glutamine-hydrolyzing) activity"/>
    <property type="evidence" value="ECO:0007669"/>
    <property type="project" value="UniProtKB-UniRule"/>
</dbReference>
<dbReference type="CDD" id="cd00553">
    <property type="entry name" value="NAD_synthase"/>
    <property type="match status" value="1"/>
</dbReference>
<evidence type="ECO:0000256" key="8">
    <source>
        <dbReference type="PIRNR" id="PIRNR006630"/>
    </source>
</evidence>
<feature type="domain" description="CN hydrolase" evidence="10">
    <location>
        <begin position="1"/>
        <end position="257"/>
    </location>
</feature>
<dbReference type="GO" id="GO:0004359">
    <property type="term" value="F:glutaminase activity"/>
    <property type="evidence" value="ECO:0007669"/>
    <property type="project" value="InterPro"/>
</dbReference>
<dbReference type="EC" id="6.3.5.1" evidence="7 8"/>
<dbReference type="HAMAP" id="MF_02090">
    <property type="entry name" value="NadE_glutamine_dep"/>
    <property type="match status" value="1"/>
</dbReference>
<feature type="binding site" evidence="7">
    <location>
        <position position="376"/>
    </location>
    <ligand>
        <name>deamido-NAD(+)</name>
        <dbReference type="ChEBI" id="CHEBI:58437"/>
        <note>ligand shared between two neighboring subunits</note>
    </ligand>
</feature>
<dbReference type="PROSITE" id="PS50263">
    <property type="entry name" value="CN_HYDROLASE"/>
    <property type="match status" value="1"/>
</dbReference>
<evidence type="ECO:0000256" key="7">
    <source>
        <dbReference type="HAMAP-Rule" id="MF_02090"/>
    </source>
</evidence>
<comment type="catalytic activity">
    <reaction evidence="7 8">
        <text>deamido-NAD(+) + L-glutamine + ATP + H2O = L-glutamate + AMP + diphosphate + NAD(+) + H(+)</text>
        <dbReference type="Rhea" id="RHEA:24384"/>
        <dbReference type="ChEBI" id="CHEBI:15377"/>
        <dbReference type="ChEBI" id="CHEBI:15378"/>
        <dbReference type="ChEBI" id="CHEBI:29985"/>
        <dbReference type="ChEBI" id="CHEBI:30616"/>
        <dbReference type="ChEBI" id="CHEBI:33019"/>
        <dbReference type="ChEBI" id="CHEBI:57540"/>
        <dbReference type="ChEBI" id="CHEBI:58359"/>
        <dbReference type="ChEBI" id="CHEBI:58437"/>
        <dbReference type="ChEBI" id="CHEBI:456215"/>
        <dbReference type="EC" id="6.3.5.1"/>
    </reaction>
</comment>
<evidence type="ECO:0000256" key="4">
    <source>
        <dbReference type="ARBA" id="ARBA00022741"/>
    </source>
</evidence>
<feature type="binding site" evidence="7">
    <location>
        <position position="516"/>
    </location>
    <ligand>
        <name>deamido-NAD(+)</name>
        <dbReference type="ChEBI" id="CHEBI:58437"/>
        <note>ligand shared between two neighboring subunits</note>
    </ligand>
</feature>
<organism evidence="11 12">
    <name type="scientific">Estrella lausannensis</name>
    <dbReference type="NCBI Taxonomy" id="483423"/>
    <lineage>
        <taxon>Bacteria</taxon>
        <taxon>Pseudomonadati</taxon>
        <taxon>Chlamydiota</taxon>
        <taxon>Chlamydiia</taxon>
        <taxon>Parachlamydiales</taxon>
        <taxon>Candidatus Criblamydiaceae</taxon>
        <taxon>Estrella</taxon>
    </lineage>
</organism>
<keyword evidence="4 7" id="KW-0547">Nucleotide-binding</keyword>
<evidence type="ECO:0000259" key="10">
    <source>
        <dbReference type="PROSITE" id="PS50263"/>
    </source>
</evidence>
<keyword evidence="3 7" id="KW-0436">Ligase</keyword>
<gene>
    <name evidence="7 11" type="primary">nadE</name>
    <name evidence="11" type="ORF">ELAC_0297</name>
</gene>
<comment type="similarity">
    <text evidence="2 7 8">In the C-terminal section; belongs to the NAD synthetase family.</text>
</comment>
<dbReference type="GO" id="GO:0009435">
    <property type="term" value="P:NAD+ biosynthetic process"/>
    <property type="evidence" value="ECO:0007669"/>
    <property type="project" value="UniProtKB-UniRule"/>
</dbReference>
<dbReference type="UniPathway" id="UPA00253">
    <property type="reaction ID" value="UER00334"/>
</dbReference>